<comment type="caution">
    <text evidence="1">The sequence shown here is derived from an EMBL/GenBank/DDBJ whole genome shotgun (WGS) entry which is preliminary data.</text>
</comment>
<dbReference type="EMBL" id="JADOTZ010000001">
    <property type="protein sequence ID" value="MBG6084995.1"/>
    <property type="molecule type" value="Genomic_DNA"/>
</dbReference>
<keyword evidence="2" id="KW-1185">Reference proteome</keyword>
<dbReference type="RefSeq" id="WP_231365965.1">
    <property type="nucleotide sequence ID" value="NZ_JADOTZ010000001.1"/>
</dbReference>
<organism evidence="1 2">
    <name type="scientific">Zhihengliuella flava</name>
    <dbReference type="NCBI Taxonomy" id="1285193"/>
    <lineage>
        <taxon>Bacteria</taxon>
        <taxon>Bacillati</taxon>
        <taxon>Actinomycetota</taxon>
        <taxon>Actinomycetes</taxon>
        <taxon>Micrococcales</taxon>
        <taxon>Micrococcaceae</taxon>
        <taxon>Zhihengliuella</taxon>
    </lineage>
</organism>
<dbReference type="PANTHER" id="PTHR43649:SF12">
    <property type="entry name" value="DIACETYLCHITOBIOSE BINDING PROTEIN DASA"/>
    <property type="match status" value="1"/>
</dbReference>
<reference evidence="1" key="1">
    <citation type="submission" date="2020-11" db="EMBL/GenBank/DDBJ databases">
        <title>Sequencing the genomes of 1000 actinobacteria strains.</title>
        <authorList>
            <person name="Klenk H.-P."/>
        </authorList>
    </citation>
    <scope>NUCLEOTIDE SEQUENCE</scope>
    <source>
        <strain evidence="1">DSM 26152</strain>
    </source>
</reference>
<dbReference type="PANTHER" id="PTHR43649">
    <property type="entry name" value="ARABINOSE-BINDING PROTEIN-RELATED"/>
    <property type="match status" value="1"/>
</dbReference>
<gene>
    <name evidence="1" type="ORF">IW252_001762</name>
</gene>
<dbReference type="InterPro" id="IPR050490">
    <property type="entry name" value="Bact_solute-bd_prot1"/>
</dbReference>
<dbReference type="InterPro" id="IPR006059">
    <property type="entry name" value="SBP"/>
</dbReference>
<dbReference type="Proteomes" id="UP000625033">
    <property type="component" value="Unassembled WGS sequence"/>
</dbReference>
<sequence>MSVEHRSYERKFPYFVRDLPRVMGRGRARHNCKERTIMNRPRARNLTEFSLSRRSLLGLGVGAAAATTLSACGSGAGGTAQEREIVVAIVANPQMQDAISLIDDFRAKHPGTNVRFVSLPENEARAKITASVATGGGEFDVVMISNYETPMWAENGWIADLVPFMDATEGYDRQDFIPTIREALSVGSGQYSVPFYGESSFLVYREDLFEQAGITMPEQPTWEQIAQYAAEFHDPAKNFSGICLRGLAGWGEVMAPLNTVINTYGGRWFDEAWNPQLNSPEVHAAVSDYVNLVRTSGQPGAATSGYGDCLTRFAQGNAAMWYDATAMVSSVEDPASSLVVGKTNYALAPVKETTSAGWLYTWALAIPATSQRKQAAWDFIAWMTNKEYMQLVGNNVSWERLPPGSRQSTYEIPEYAEIAESYAGPTLTAMGQANQDNAMAQPVPYPGIQFVGIPEFQDLGTRVGQQVSAAIAGQQSVEDALAQSQSFAQSVARTYQEG</sequence>
<evidence type="ECO:0000313" key="1">
    <source>
        <dbReference type="EMBL" id="MBG6084995.1"/>
    </source>
</evidence>
<dbReference type="AlphaFoldDB" id="A0A931GFA0"/>
<dbReference type="Gene3D" id="3.40.190.10">
    <property type="entry name" value="Periplasmic binding protein-like II"/>
    <property type="match status" value="2"/>
</dbReference>
<name>A0A931GFA0_9MICC</name>
<protein>
    <submittedName>
        <fullName evidence="1">Sorbitol/mannitol transport system substrate-binding protein</fullName>
    </submittedName>
</protein>
<dbReference type="SUPFAM" id="SSF53850">
    <property type="entry name" value="Periplasmic binding protein-like II"/>
    <property type="match status" value="1"/>
</dbReference>
<dbReference type="Pfam" id="PF01547">
    <property type="entry name" value="SBP_bac_1"/>
    <property type="match status" value="1"/>
</dbReference>
<proteinExistence type="predicted"/>
<dbReference type="CDD" id="cd13585">
    <property type="entry name" value="PBP2_TMBP_like"/>
    <property type="match status" value="1"/>
</dbReference>
<accession>A0A931GFA0</accession>
<evidence type="ECO:0000313" key="2">
    <source>
        <dbReference type="Proteomes" id="UP000625033"/>
    </source>
</evidence>